<dbReference type="InterPro" id="IPR012340">
    <property type="entry name" value="NA-bd_OB-fold"/>
</dbReference>
<sequence>MKSLEGFHLKPKTIRTNKSFWTPIVVCVFLHATGSAQKKQRTNILMIMDIESQGMILMAEDHDGKLRLIQPNEVTQNGMGIS</sequence>
<dbReference type="RefSeq" id="WP_263049699.1">
    <property type="nucleotide sequence ID" value="NZ_CP106735.1"/>
</dbReference>
<dbReference type="Proteomes" id="UP001062165">
    <property type="component" value="Chromosome"/>
</dbReference>
<dbReference type="Gene3D" id="2.40.50.140">
    <property type="entry name" value="Nucleic acid-binding proteins"/>
    <property type="match status" value="1"/>
</dbReference>
<reference evidence="1" key="1">
    <citation type="submission" date="2022-10" db="EMBL/GenBank/DDBJ databases">
        <title>Comparative genomics and taxonomic characterization of three novel marine species of genus Reichenbachiella exhibiting antioxidant and polysaccharide degradation activities.</title>
        <authorList>
            <person name="Muhammad N."/>
            <person name="Lee Y.-J."/>
            <person name="Ko J."/>
            <person name="Kim S.-G."/>
        </authorList>
    </citation>
    <scope>NUCLEOTIDE SEQUENCE</scope>
    <source>
        <strain evidence="1">Wsw4-B4</strain>
    </source>
</reference>
<accession>A0ABY6CVL8</accession>
<organism evidence="1 2">
    <name type="scientific">Reichenbachiella carrageenanivorans</name>
    <dbReference type="NCBI Taxonomy" id="2979869"/>
    <lineage>
        <taxon>Bacteria</taxon>
        <taxon>Pseudomonadati</taxon>
        <taxon>Bacteroidota</taxon>
        <taxon>Cytophagia</taxon>
        <taxon>Cytophagales</taxon>
        <taxon>Reichenbachiellaceae</taxon>
        <taxon>Reichenbachiella</taxon>
    </lineage>
</organism>
<evidence type="ECO:0000313" key="2">
    <source>
        <dbReference type="Proteomes" id="UP001062165"/>
    </source>
</evidence>
<keyword evidence="2" id="KW-1185">Reference proteome</keyword>
<dbReference type="EMBL" id="CP106735">
    <property type="protein sequence ID" value="UXX77952.1"/>
    <property type="molecule type" value="Genomic_DNA"/>
</dbReference>
<name>A0ABY6CVL8_9BACT</name>
<gene>
    <name evidence="1" type="ORF">N7E81_11305</name>
</gene>
<proteinExistence type="predicted"/>
<evidence type="ECO:0000313" key="1">
    <source>
        <dbReference type="EMBL" id="UXX77952.1"/>
    </source>
</evidence>
<protein>
    <submittedName>
        <fullName evidence="1">Uncharacterized protein</fullName>
    </submittedName>
</protein>